<dbReference type="GO" id="GO:0016740">
    <property type="term" value="F:transferase activity"/>
    <property type="evidence" value="ECO:0007669"/>
    <property type="project" value="UniProtKB-KW"/>
</dbReference>
<dbReference type="Gene3D" id="3.90.1200.10">
    <property type="match status" value="1"/>
</dbReference>
<dbReference type="InterPro" id="IPR051678">
    <property type="entry name" value="AGP_Transferase"/>
</dbReference>
<proteinExistence type="predicted"/>
<dbReference type="HOGENOM" id="CLU_381759_0_0_1"/>
<evidence type="ECO:0000313" key="3">
    <source>
        <dbReference type="Proteomes" id="UP000002499"/>
    </source>
</evidence>
<dbReference type="Proteomes" id="UP000002499">
    <property type="component" value="Unassembled WGS sequence"/>
</dbReference>
<reference evidence="2 3" key="1">
    <citation type="journal article" date="2011" name="PLoS Genet.">
        <title>Genome sequencing and comparative transcriptomics of the model entomopathogenic fungi Metarhizium anisopliae and M. acridum.</title>
        <authorList>
            <person name="Gao Q."/>
            <person name="Jin K."/>
            <person name="Ying S.H."/>
            <person name="Zhang Y."/>
            <person name="Xiao G."/>
            <person name="Shang Y."/>
            <person name="Duan Z."/>
            <person name="Hu X."/>
            <person name="Xie X.Q."/>
            <person name="Zhou G."/>
            <person name="Peng G."/>
            <person name="Luo Z."/>
            <person name="Huang W."/>
            <person name="Wang B."/>
            <person name="Fang W."/>
            <person name="Wang S."/>
            <person name="Zhong Y."/>
            <person name="Ma L.J."/>
            <person name="St Leger R.J."/>
            <person name="Zhao G.P."/>
            <person name="Pei Y."/>
            <person name="Feng M.G."/>
            <person name="Xia Y."/>
            <person name="Wang C."/>
        </authorList>
    </citation>
    <scope>NUCLEOTIDE SEQUENCE [LARGE SCALE GENOMIC DNA]</scope>
    <source>
        <strain evidence="2 3">CQMa 102</strain>
    </source>
</reference>
<dbReference type="OrthoDB" id="4932142at2759"/>
<dbReference type="eggNOG" id="ENOG502RVBR">
    <property type="taxonomic scope" value="Eukaryota"/>
</dbReference>
<feature type="domain" description="Aminoglycoside phosphotransferase" evidence="1">
    <location>
        <begin position="349"/>
        <end position="576"/>
    </location>
</feature>
<dbReference type="SUPFAM" id="SSF56112">
    <property type="entry name" value="Protein kinase-like (PK-like)"/>
    <property type="match status" value="1"/>
</dbReference>
<keyword evidence="2" id="KW-0808">Transferase</keyword>
<dbReference type="InterPro" id="IPR011009">
    <property type="entry name" value="Kinase-like_dom_sf"/>
</dbReference>
<dbReference type="InParanoid" id="E9E5F0"/>
<dbReference type="AlphaFoldDB" id="E9E5F0"/>
<sequence>MMLVGLFFPRTARAQPTPLLTEPGTPNTLNSLVNGANYLGIDAEEKQTHLEIMQAFDTIELDEEELVLAREAAKQRVNRTQVHPNLYSHDWSEALDAFLDRVKQRLTRKLDTWGATLDKVKAKAVSVGAGGGIRAVSGTISLVIPMHQDDFEMEIYIETPTPVTKVHRRIWRHNLGYSLLQPGTAIGTKEEEMYLLLANFKVGGKDCVKSFQANIKGTVGPPQEAGLLHPITARKPKNINPSSAARSTVASTGSIELMYFDEPESILYSLSNYVRCSLVGYTVPYLIKRPRKAFRSSVGCSPPHILSLHSAIHEWPTMIATVQSLKQRSAWKKQLSYAHLHRCPYIMSSEIATMSYVAAKTTIPVPLVYAYSLSDDNLIKSPFLIMNYVEGKTLQDLLFQKGARTPRSQVLKVYKQLGEMNLELRRLEFPTIGALGLPEKSTEPLNACNPDSIAVQNRPLTLNMALQAAEGYQPDTIIEQGKTFHTAREFVDALIRLSENQFTKSPDVGLDQRRGRSLLYARDAFHRFASEDWLETNGPFVLLHGDITLHNNNILFDQDCKAVAVIDWEWSFVGPVQFLVPPVWLTGSGFGFMLLELYWFKQEAEQLLCQIKHSEASSQNTTLLSRFWETFSVPCGTAMTVALLSPDHIYEAFWSVIFWEIQGVDPYDPDFYISNYSRGLIIPLLEDFMTPDKTKLLERKRTEQDAFWQREQEYFGLEEKTQFLG</sequence>
<dbReference type="PANTHER" id="PTHR21310">
    <property type="entry name" value="AMINOGLYCOSIDE PHOSPHOTRANSFERASE-RELATED-RELATED"/>
    <property type="match status" value="1"/>
</dbReference>
<gene>
    <name evidence="2" type="ORF">MAC_05098</name>
</gene>
<organism evidence="3">
    <name type="scientific">Metarhizium acridum (strain CQMa 102)</name>
    <dbReference type="NCBI Taxonomy" id="655827"/>
    <lineage>
        <taxon>Eukaryota</taxon>
        <taxon>Fungi</taxon>
        <taxon>Dikarya</taxon>
        <taxon>Ascomycota</taxon>
        <taxon>Pezizomycotina</taxon>
        <taxon>Sordariomycetes</taxon>
        <taxon>Hypocreomycetidae</taxon>
        <taxon>Hypocreales</taxon>
        <taxon>Clavicipitaceae</taxon>
        <taxon>Metarhizium</taxon>
    </lineage>
</organism>
<accession>E9E5F0</accession>
<dbReference type="Gene3D" id="3.30.200.20">
    <property type="entry name" value="Phosphorylase Kinase, domain 1"/>
    <property type="match status" value="1"/>
</dbReference>
<dbReference type="Pfam" id="PF01636">
    <property type="entry name" value="APH"/>
    <property type="match status" value="1"/>
</dbReference>
<keyword evidence="3" id="KW-1185">Reference proteome</keyword>
<dbReference type="InterPro" id="IPR002575">
    <property type="entry name" value="Aminoglycoside_PTrfase"/>
</dbReference>
<name>E9E5F0_METAQ</name>
<dbReference type="EMBL" id="GL698506">
    <property type="protein sequence ID" value="EFY88833.1"/>
    <property type="molecule type" value="Genomic_DNA"/>
</dbReference>
<protein>
    <submittedName>
        <fullName evidence="2">Phosphotransferase enzyme family protein</fullName>
    </submittedName>
</protein>
<dbReference type="PANTHER" id="PTHR21310:SF15">
    <property type="entry name" value="AMINOGLYCOSIDE PHOSPHOTRANSFERASE DOMAIN-CONTAINING PROTEIN"/>
    <property type="match status" value="1"/>
</dbReference>
<evidence type="ECO:0000259" key="1">
    <source>
        <dbReference type="Pfam" id="PF01636"/>
    </source>
</evidence>
<evidence type="ECO:0000313" key="2">
    <source>
        <dbReference type="EMBL" id="EFY88833.1"/>
    </source>
</evidence>